<evidence type="ECO:0000313" key="3">
    <source>
        <dbReference type="Proteomes" id="UP000550354"/>
    </source>
</evidence>
<evidence type="ECO:0000256" key="1">
    <source>
        <dbReference type="ARBA" id="ARBA00023063"/>
    </source>
</evidence>
<dbReference type="GO" id="GO:0016530">
    <property type="term" value="F:metallochaperone activity"/>
    <property type="evidence" value="ECO:0007669"/>
    <property type="project" value="TreeGrafter"/>
</dbReference>
<accession>A0A838XA11</accession>
<dbReference type="NCBIfam" id="TIGR00684">
    <property type="entry name" value="narJ"/>
    <property type="match status" value="1"/>
</dbReference>
<dbReference type="EMBL" id="JACEOG010000001">
    <property type="protein sequence ID" value="MBA4608329.1"/>
    <property type="molecule type" value="Genomic_DNA"/>
</dbReference>
<name>A0A838XA11_9ACTN</name>
<dbReference type="GO" id="GO:0042128">
    <property type="term" value="P:nitrate assimilation"/>
    <property type="evidence" value="ECO:0007669"/>
    <property type="project" value="UniProtKB-KW"/>
</dbReference>
<evidence type="ECO:0000313" key="2">
    <source>
        <dbReference type="EMBL" id="MBA4608329.1"/>
    </source>
</evidence>
<proteinExistence type="predicted"/>
<dbReference type="GO" id="GO:0051082">
    <property type="term" value="F:unfolded protein binding"/>
    <property type="evidence" value="ECO:0007669"/>
    <property type="project" value="InterPro"/>
</dbReference>
<dbReference type="PANTHER" id="PTHR43680:SF2">
    <property type="entry name" value="NITRATE REDUCTASE MOLYBDENUM COFACTOR ASSEMBLY CHAPERONE NARJ"/>
    <property type="match status" value="1"/>
</dbReference>
<dbReference type="Pfam" id="PF02613">
    <property type="entry name" value="Nitrate_red_del"/>
    <property type="match status" value="1"/>
</dbReference>
<dbReference type="InterPro" id="IPR036411">
    <property type="entry name" value="TorD-like_sf"/>
</dbReference>
<organism evidence="2 3">
    <name type="scientific">Aeromicrobium phoceense</name>
    <dbReference type="NCBI Taxonomy" id="2754045"/>
    <lineage>
        <taxon>Bacteria</taxon>
        <taxon>Bacillati</taxon>
        <taxon>Actinomycetota</taxon>
        <taxon>Actinomycetes</taxon>
        <taxon>Propionibacteriales</taxon>
        <taxon>Nocardioidaceae</taxon>
        <taxon>Aeromicrobium</taxon>
    </lineage>
</organism>
<keyword evidence="1" id="KW-0534">Nitrate assimilation</keyword>
<dbReference type="InterPro" id="IPR020945">
    <property type="entry name" value="DMSO/NO3_reduct_chaperone"/>
</dbReference>
<sequence length="205" mass="22600">MVHQVASWVLSYPHDDVVQALPGLATALREQRRPTEAVRELLAVVEALAQVPAEQLRHDYVETFDLTRRHALHLSYWTEGDTRRRGEVLAAFKQVYRDSGQVVRLDGELPDHLPVVLEFAAVVDPETGTALLQKYRASLELLRIELEDDASPWAGAGRAVCATLPGASPRTRTEAMALAGPVQPVESVGLEPYDPRLLPLAEGAR</sequence>
<reference evidence="2 3" key="1">
    <citation type="submission" date="2020-07" db="EMBL/GenBank/DDBJ databases">
        <title>Draft genome and description of Aeromicrobium phoceense strain Marseille-Q0843 isolated from healthy skin swab.</title>
        <authorList>
            <person name="Boxberger M."/>
            <person name="La Scola B."/>
        </authorList>
    </citation>
    <scope>NUCLEOTIDE SEQUENCE [LARGE SCALE GENOMIC DNA]</scope>
    <source>
        <strain evidence="2 3">Marseille-Q0843</strain>
    </source>
</reference>
<dbReference type="Proteomes" id="UP000550354">
    <property type="component" value="Unassembled WGS sequence"/>
</dbReference>
<dbReference type="Gene3D" id="1.10.3480.10">
    <property type="entry name" value="TorD-like"/>
    <property type="match status" value="1"/>
</dbReference>
<dbReference type="InterPro" id="IPR003765">
    <property type="entry name" value="NO3_reductase_chaperone_NarJ"/>
</dbReference>
<comment type="caution">
    <text evidence="2">The sequence shown here is derived from an EMBL/GenBank/DDBJ whole genome shotgun (WGS) entry which is preliminary data.</text>
</comment>
<dbReference type="SUPFAM" id="SSF89155">
    <property type="entry name" value="TorD-like"/>
    <property type="match status" value="1"/>
</dbReference>
<gene>
    <name evidence="2" type="primary">narJ</name>
    <name evidence="2" type="ORF">H1W00_07550</name>
</gene>
<dbReference type="GO" id="GO:0051131">
    <property type="term" value="P:chaperone-mediated protein complex assembly"/>
    <property type="evidence" value="ECO:0007669"/>
    <property type="project" value="InterPro"/>
</dbReference>
<dbReference type="PANTHER" id="PTHR43680">
    <property type="entry name" value="NITRATE REDUCTASE MOLYBDENUM COFACTOR ASSEMBLY CHAPERONE"/>
    <property type="match status" value="1"/>
</dbReference>
<keyword evidence="3" id="KW-1185">Reference proteome</keyword>
<protein>
    <submittedName>
        <fullName evidence="2">Nitrate reductase molybdenum cofactor assembly chaperone</fullName>
    </submittedName>
</protein>
<dbReference type="AlphaFoldDB" id="A0A838XA11"/>